<sequence length="192" mass="21539">MQKIYYLFDPLCGWCYAVSNGLAELAENAEIELIPTGLFSYDRLIDADWAEHAWTNDQRIHQLTGLSFSETYRQNILLGAKNFNSFALVQALTAVRQVEPTQELNVLRLFQKARYENGLDTADINVLSQILTENGFTQAVNILQNSATIDLAKERITQGAALAAELGVRGVPQIFKQTEQGLIQLNTQTFIK</sequence>
<proteinExistence type="predicted"/>
<dbReference type="CDD" id="cd03025">
    <property type="entry name" value="DsbA_FrnE_like"/>
    <property type="match status" value="1"/>
</dbReference>
<reference evidence="2 3" key="1">
    <citation type="submission" date="2018-12" db="EMBL/GenBank/DDBJ databases">
        <authorList>
            <consortium name="Pathogen Informatics"/>
        </authorList>
    </citation>
    <scope>NUCLEOTIDE SEQUENCE [LARGE SCALE GENOMIC DNA]</scope>
    <source>
        <strain evidence="2 3">NCTC8529</strain>
    </source>
</reference>
<dbReference type="InterPro" id="IPR036249">
    <property type="entry name" value="Thioredoxin-like_sf"/>
</dbReference>
<name>A0AAX3FHC7_ACTEU</name>
<dbReference type="Pfam" id="PF01323">
    <property type="entry name" value="DSBA"/>
    <property type="match status" value="1"/>
</dbReference>
<dbReference type="GO" id="GO:0016491">
    <property type="term" value="F:oxidoreductase activity"/>
    <property type="evidence" value="ECO:0007669"/>
    <property type="project" value="InterPro"/>
</dbReference>
<dbReference type="RefSeq" id="WP_052190392.1">
    <property type="nucleotide sequence ID" value="NZ_LR134310.1"/>
</dbReference>
<gene>
    <name evidence="2" type="ORF">NCTC8529_00537</name>
</gene>
<evidence type="ECO:0000313" key="3">
    <source>
        <dbReference type="Proteomes" id="UP000268529"/>
    </source>
</evidence>
<dbReference type="Gene3D" id="3.40.30.10">
    <property type="entry name" value="Glutaredoxin"/>
    <property type="match status" value="1"/>
</dbReference>
<dbReference type="GeneID" id="92743157"/>
<dbReference type="InterPro" id="IPR001853">
    <property type="entry name" value="DSBA-like_thioredoxin_dom"/>
</dbReference>
<dbReference type="Proteomes" id="UP000268529">
    <property type="component" value="Chromosome"/>
</dbReference>
<evidence type="ECO:0000313" key="2">
    <source>
        <dbReference type="EMBL" id="VEE89926.1"/>
    </source>
</evidence>
<feature type="domain" description="DSBA-like thioredoxin" evidence="1">
    <location>
        <begin position="8"/>
        <end position="176"/>
    </location>
</feature>
<organism evidence="2 3">
    <name type="scientific">Actinobacillus equuli</name>
    <dbReference type="NCBI Taxonomy" id="718"/>
    <lineage>
        <taxon>Bacteria</taxon>
        <taxon>Pseudomonadati</taxon>
        <taxon>Pseudomonadota</taxon>
        <taxon>Gammaproteobacteria</taxon>
        <taxon>Pasteurellales</taxon>
        <taxon>Pasteurellaceae</taxon>
        <taxon>Actinobacillus</taxon>
    </lineage>
</organism>
<dbReference type="AlphaFoldDB" id="A0AAX3FHC7"/>
<dbReference type="EMBL" id="LR134310">
    <property type="protein sequence ID" value="VEE89926.1"/>
    <property type="molecule type" value="Genomic_DNA"/>
</dbReference>
<evidence type="ECO:0000259" key="1">
    <source>
        <dbReference type="Pfam" id="PF01323"/>
    </source>
</evidence>
<dbReference type="SUPFAM" id="SSF52833">
    <property type="entry name" value="Thioredoxin-like"/>
    <property type="match status" value="1"/>
</dbReference>
<protein>
    <submittedName>
        <fullName evidence="2">DSBA-like thioredoxin domain</fullName>
    </submittedName>
</protein>
<accession>A0AAX3FHC7</accession>